<dbReference type="STRING" id="411463.EUBVEN_02248"/>
<dbReference type="HOGENOM" id="CLU_2219166_0_0_9"/>
<protein>
    <submittedName>
        <fullName evidence="2">Uncharacterized protein</fullName>
    </submittedName>
</protein>
<dbReference type="EMBL" id="AAVL02000037">
    <property type="protein sequence ID" value="EDM50299.1"/>
    <property type="molecule type" value="Genomic_DNA"/>
</dbReference>
<evidence type="ECO:0000256" key="1">
    <source>
        <dbReference type="SAM" id="Coils"/>
    </source>
</evidence>
<feature type="coiled-coil region" evidence="1">
    <location>
        <begin position="77"/>
        <end position="104"/>
    </location>
</feature>
<sequence>MAVIVKQYDELVKAVKNKERTIYAVESAYRKIRHSYKYYGEITGKPVIRNRICWMATGQEGAMIMNDYMDFRVRRIKKKLGDELESYTIQLNKEEKRIELTRKKSK</sequence>
<comment type="caution">
    <text evidence="2">The sequence shown here is derived from an EMBL/GenBank/DDBJ whole genome shotgun (WGS) entry which is preliminary data.</text>
</comment>
<name>A5Z955_9FIRM</name>
<evidence type="ECO:0000313" key="2">
    <source>
        <dbReference type="EMBL" id="EDM50299.1"/>
    </source>
</evidence>
<dbReference type="RefSeq" id="WP_005363577.1">
    <property type="nucleotide sequence ID" value="NZ_DS264286.1"/>
</dbReference>
<organism evidence="2 3">
    <name type="scientific">Eubacterium ventriosum ATCC 27560</name>
    <dbReference type="NCBI Taxonomy" id="411463"/>
    <lineage>
        <taxon>Bacteria</taxon>
        <taxon>Bacillati</taxon>
        <taxon>Bacillota</taxon>
        <taxon>Clostridia</taxon>
        <taxon>Eubacteriales</taxon>
        <taxon>Eubacteriaceae</taxon>
        <taxon>Eubacterium</taxon>
    </lineage>
</organism>
<proteinExistence type="predicted"/>
<reference evidence="2 3" key="2">
    <citation type="submission" date="2007-04" db="EMBL/GenBank/DDBJ databases">
        <title>Draft genome sequence of Eubacterium ventriosum (ATCC 27560).</title>
        <authorList>
            <person name="Sudarsanam P."/>
            <person name="Ley R."/>
            <person name="Guruge J."/>
            <person name="Turnbaugh P.J."/>
            <person name="Mahowald M."/>
            <person name="Liep D."/>
            <person name="Gordon J."/>
        </authorList>
    </citation>
    <scope>NUCLEOTIDE SEQUENCE [LARGE SCALE GENOMIC DNA]</scope>
    <source>
        <strain evidence="2 3">ATCC 27560</strain>
    </source>
</reference>
<reference evidence="2 3" key="1">
    <citation type="submission" date="2007-03" db="EMBL/GenBank/DDBJ databases">
        <authorList>
            <person name="Fulton L."/>
            <person name="Clifton S."/>
            <person name="Fulton B."/>
            <person name="Xu J."/>
            <person name="Minx P."/>
            <person name="Pepin K.H."/>
            <person name="Johnson M."/>
            <person name="Thiruvilangam P."/>
            <person name="Bhonagiri V."/>
            <person name="Nash W.E."/>
            <person name="Mardis E.R."/>
            <person name="Wilson R.K."/>
        </authorList>
    </citation>
    <scope>NUCLEOTIDE SEQUENCE [LARGE SCALE GENOMIC DNA]</scope>
    <source>
        <strain evidence="2 3">ATCC 27560</strain>
    </source>
</reference>
<dbReference type="AlphaFoldDB" id="A5Z955"/>
<dbReference type="Proteomes" id="UP000006000">
    <property type="component" value="Unassembled WGS sequence"/>
</dbReference>
<evidence type="ECO:0000313" key="3">
    <source>
        <dbReference type="Proteomes" id="UP000006000"/>
    </source>
</evidence>
<keyword evidence="1" id="KW-0175">Coiled coil</keyword>
<gene>
    <name evidence="2" type="ORF">EUBVEN_02248</name>
</gene>
<accession>A5Z955</accession>